<dbReference type="AlphaFoldDB" id="A0AA38U3M2"/>
<keyword evidence="3" id="KW-1185">Reference proteome</keyword>
<evidence type="ECO:0000313" key="2">
    <source>
        <dbReference type="EMBL" id="KAJ3831631.1"/>
    </source>
</evidence>
<sequence>MSGTTIILSDSEDSDSDMSPTLSSTDSLSVSLTDSFRDLRMETQPTCSPVLYRSSNPFYDSTKSGQYEFYNVYAGDQPGIYKDWQVSFILYQHIHLHMSLSRADASGRVTNVKGNRHKGYKTWAQALEGWRQNCSSYHHHPPEFVNGTPYSPITRPETPPPLTPPPSRQNIEYFNATATKPSTPSGPSLNTPQYPMRHTTTQSDVQYWAIRSHGFVGVVSSTAQAQVIADEAAARGDDISMRLPTQMPDNLPDAGDVHCAVAGKGESSLHRGFRCIANNGDDLLRTDAPHQQNHFWPGVS</sequence>
<feature type="region of interest" description="Disordered" evidence="1">
    <location>
        <begin position="1"/>
        <end position="27"/>
    </location>
</feature>
<reference evidence="2" key="1">
    <citation type="submission" date="2022-08" db="EMBL/GenBank/DDBJ databases">
        <authorList>
            <consortium name="DOE Joint Genome Institute"/>
            <person name="Min B."/>
            <person name="Riley R."/>
            <person name="Sierra-Patev S."/>
            <person name="Naranjo-Ortiz M."/>
            <person name="Looney B."/>
            <person name="Konkel Z."/>
            <person name="Slot J.C."/>
            <person name="Sakamoto Y."/>
            <person name="Steenwyk J.L."/>
            <person name="Rokas A."/>
            <person name="Carro J."/>
            <person name="Camarero S."/>
            <person name="Ferreira P."/>
            <person name="Molpeceres G."/>
            <person name="Ruiz-Duenas F.J."/>
            <person name="Serrano A."/>
            <person name="Henrissat B."/>
            <person name="Drula E."/>
            <person name="Hughes K.W."/>
            <person name="Mata J.L."/>
            <person name="Ishikawa N.K."/>
            <person name="Vargas-Isla R."/>
            <person name="Ushijima S."/>
            <person name="Smith C.A."/>
            <person name="Ahrendt S."/>
            <person name="Andreopoulos W."/>
            <person name="He G."/>
            <person name="Labutti K."/>
            <person name="Lipzen A."/>
            <person name="Ng V."/>
            <person name="Sandor L."/>
            <person name="Barry K."/>
            <person name="Martinez A.T."/>
            <person name="Xiao Y."/>
            <person name="Gibbons J.G."/>
            <person name="Terashima K."/>
            <person name="Hibbett D.S."/>
            <person name="Grigoriev I.V."/>
        </authorList>
    </citation>
    <scope>NUCLEOTIDE SEQUENCE</scope>
    <source>
        <strain evidence="2">TFB9207</strain>
    </source>
</reference>
<accession>A0AA38U3M2</accession>
<comment type="caution">
    <text evidence="2">The sequence shown here is derived from an EMBL/GenBank/DDBJ whole genome shotgun (WGS) entry which is preliminary data.</text>
</comment>
<name>A0AA38U3M2_9AGAR</name>
<organism evidence="2 3">
    <name type="scientific">Lentinula raphanica</name>
    <dbReference type="NCBI Taxonomy" id="153919"/>
    <lineage>
        <taxon>Eukaryota</taxon>
        <taxon>Fungi</taxon>
        <taxon>Dikarya</taxon>
        <taxon>Basidiomycota</taxon>
        <taxon>Agaricomycotina</taxon>
        <taxon>Agaricomycetes</taxon>
        <taxon>Agaricomycetidae</taxon>
        <taxon>Agaricales</taxon>
        <taxon>Marasmiineae</taxon>
        <taxon>Omphalotaceae</taxon>
        <taxon>Lentinula</taxon>
    </lineage>
</organism>
<protein>
    <submittedName>
        <fullName evidence="2">Uncharacterized protein</fullName>
    </submittedName>
</protein>
<dbReference type="InterPro" id="IPR037056">
    <property type="entry name" value="RNase_H1_N_sf"/>
</dbReference>
<proteinExistence type="predicted"/>
<dbReference type="Gene3D" id="3.40.970.10">
    <property type="entry name" value="Ribonuclease H1, N-terminal domain"/>
    <property type="match status" value="1"/>
</dbReference>
<dbReference type="Proteomes" id="UP001163846">
    <property type="component" value="Unassembled WGS sequence"/>
</dbReference>
<dbReference type="EMBL" id="MU807330">
    <property type="protein sequence ID" value="KAJ3831631.1"/>
    <property type="molecule type" value="Genomic_DNA"/>
</dbReference>
<evidence type="ECO:0000256" key="1">
    <source>
        <dbReference type="SAM" id="MobiDB-lite"/>
    </source>
</evidence>
<feature type="compositionally biased region" description="Low complexity" evidence="1">
    <location>
        <begin position="17"/>
        <end position="27"/>
    </location>
</feature>
<evidence type="ECO:0000313" key="3">
    <source>
        <dbReference type="Proteomes" id="UP001163846"/>
    </source>
</evidence>
<gene>
    <name evidence="2" type="ORF">F5878DRAFT_667352</name>
</gene>